<dbReference type="InterPro" id="IPR015797">
    <property type="entry name" value="NUDIX_hydrolase-like_dom_sf"/>
</dbReference>
<comment type="caution">
    <text evidence="2">The sequence shown here is derived from an EMBL/GenBank/DDBJ whole genome shotgun (WGS) entry which is preliminary data.</text>
</comment>
<dbReference type="InterPro" id="IPR000086">
    <property type="entry name" value="NUDIX_hydrolase_dom"/>
</dbReference>
<keyword evidence="3" id="KW-1185">Reference proteome</keyword>
<dbReference type="Gene3D" id="3.90.79.10">
    <property type="entry name" value="Nucleoside Triphosphate Pyrophosphohydrolase"/>
    <property type="match status" value="1"/>
</dbReference>
<sequence length="171" mass="19614">MPNELLDVVDELDCILEQRPRREIHATGLRHRAVHILVFNDRGQLFLQKRSMLKDLNKGLWDTSAAGHVDAGETYDASAPRELEEELRIAATDLRSLFKLQACPELGMEFIQVYQAQHNGPFQLAADEIDEGGWFEQDVIDDRVAKDDPIMTETFKIIWRRYRQIVPPASG</sequence>
<feature type="domain" description="Nudix hydrolase" evidence="1">
    <location>
        <begin position="29"/>
        <end position="157"/>
    </location>
</feature>
<name>A0ABT1UCS8_9GAMM</name>
<dbReference type="RefSeq" id="WP_256609408.1">
    <property type="nucleotide sequence ID" value="NZ_JANIBM010000002.1"/>
</dbReference>
<dbReference type="CDD" id="cd04692">
    <property type="entry name" value="NUDIX_Hydrolase"/>
    <property type="match status" value="1"/>
</dbReference>
<gene>
    <name evidence="2" type="ORF">NP603_02825</name>
</gene>
<protein>
    <submittedName>
        <fullName evidence="2">NUDIX domain-containing protein</fullName>
    </submittedName>
</protein>
<dbReference type="PANTHER" id="PTHR10885">
    <property type="entry name" value="ISOPENTENYL-DIPHOSPHATE DELTA-ISOMERASE"/>
    <property type="match status" value="1"/>
</dbReference>
<reference evidence="2 3" key="1">
    <citation type="submission" date="2022-07" db="EMBL/GenBank/DDBJ databases">
        <title>Methylomonas rivi sp. nov., Methylomonas rosea sp. nov., Methylomonas aureus sp. nov. and Methylomonas subterranea sp. nov., four novel methanotrophs isolated from a freshwater creek and the deep terrestrial subsurface.</title>
        <authorList>
            <person name="Abin C."/>
            <person name="Sankaranarayanan K."/>
            <person name="Garner C."/>
            <person name="Sindelar R."/>
            <person name="Kotary K."/>
            <person name="Garner R."/>
            <person name="Barclay S."/>
            <person name="Lawson P."/>
            <person name="Krumholz L."/>
        </authorList>
    </citation>
    <scope>NUCLEOTIDE SEQUENCE [LARGE SCALE GENOMIC DNA]</scope>
    <source>
        <strain evidence="2 3">SURF-1</strain>
    </source>
</reference>
<evidence type="ECO:0000313" key="3">
    <source>
        <dbReference type="Proteomes" id="UP001524569"/>
    </source>
</evidence>
<dbReference type="Proteomes" id="UP001524569">
    <property type="component" value="Unassembled WGS sequence"/>
</dbReference>
<evidence type="ECO:0000313" key="2">
    <source>
        <dbReference type="EMBL" id="MCQ8180032.1"/>
    </source>
</evidence>
<evidence type="ECO:0000259" key="1">
    <source>
        <dbReference type="PROSITE" id="PS51462"/>
    </source>
</evidence>
<dbReference type="EMBL" id="JANIBM010000002">
    <property type="protein sequence ID" value="MCQ8180032.1"/>
    <property type="molecule type" value="Genomic_DNA"/>
</dbReference>
<proteinExistence type="predicted"/>
<dbReference type="Pfam" id="PF00293">
    <property type="entry name" value="NUDIX"/>
    <property type="match status" value="1"/>
</dbReference>
<dbReference type="PROSITE" id="PS51462">
    <property type="entry name" value="NUDIX"/>
    <property type="match status" value="1"/>
</dbReference>
<organism evidence="2 3">
    <name type="scientific">Methylomonas aurea</name>
    <dbReference type="NCBI Taxonomy" id="2952224"/>
    <lineage>
        <taxon>Bacteria</taxon>
        <taxon>Pseudomonadati</taxon>
        <taxon>Pseudomonadota</taxon>
        <taxon>Gammaproteobacteria</taxon>
        <taxon>Methylococcales</taxon>
        <taxon>Methylococcaceae</taxon>
        <taxon>Methylomonas</taxon>
    </lineage>
</organism>
<accession>A0ABT1UCS8</accession>
<dbReference type="PANTHER" id="PTHR10885:SF0">
    <property type="entry name" value="ISOPENTENYL-DIPHOSPHATE DELTA-ISOMERASE"/>
    <property type="match status" value="1"/>
</dbReference>
<dbReference type="SUPFAM" id="SSF55811">
    <property type="entry name" value="Nudix"/>
    <property type="match status" value="1"/>
</dbReference>